<comment type="caution">
    <text evidence="7">The sequence shown here is derived from an EMBL/GenBank/DDBJ whole genome shotgun (WGS) entry which is preliminary data.</text>
</comment>
<dbReference type="PANTHER" id="PTHR43085:SF1">
    <property type="entry name" value="PSEUDOURIDINE KINASE-RELATED"/>
    <property type="match status" value="1"/>
</dbReference>
<protein>
    <submittedName>
        <fullName evidence="7">Sugar kinase</fullName>
    </submittedName>
</protein>
<evidence type="ECO:0000313" key="7">
    <source>
        <dbReference type="EMBL" id="MBE9373953.1"/>
    </source>
</evidence>
<evidence type="ECO:0000256" key="2">
    <source>
        <dbReference type="ARBA" id="ARBA00022679"/>
    </source>
</evidence>
<dbReference type="AlphaFoldDB" id="A0A929BA54"/>
<dbReference type="Gene3D" id="3.40.1190.20">
    <property type="match status" value="1"/>
</dbReference>
<keyword evidence="5" id="KW-0067">ATP-binding</keyword>
<dbReference type="Pfam" id="PF00294">
    <property type="entry name" value="PfkB"/>
    <property type="match status" value="1"/>
</dbReference>
<comment type="similarity">
    <text evidence="1">Belongs to the carbohydrate kinase PfkB family.</text>
</comment>
<gene>
    <name evidence="7" type="ORF">IQ251_05775</name>
</gene>
<dbReference type="PROSITE" id="PS00584">
    <property type="entry name" value="PFKB_KINASES_2"/>
    <property type="match status" value="1"/>
</dbReference>
<evidence type="ECO:0000256" key="4">
    <source>
        <dbReference type="ARBA" id="ARBA00022777"/>
    </source>
</evidence>
<dbReference type="InterPro" id="IPR002173">
    <property type="entry name" value="Carboh/pur_kinase_PfkB_CS"/>
</dbReference>
<evidence type="ECO:0000256" key="1">
    <source>
        <dbReference type="ARBA" id="ARBA00010688"/>
    </source>
</evidence>
<accession>A0A929BA54</accession>
<dbReference type="EMBL" id="JADEYC010000009">
    <property type="protein sequence ID" value="MBE9373953.1"/>
    <property type="molecule type" value="Genomic_DNA"/>
</dbReference>
<dbReference type="CDD" id="cd01166">
    <property type="entry name" value="KdgK"/>
    <property type="match status" value="1"/>
</dbReference>
<evidence type="ECO:0000256" key="5">
    <source>
        <dbReference type="ARBA" id="ARBA00022840"/>
    </source>
</evidence>
<dbReference type="InterPro" id="IPR011611">
    <property type="entry name" value="PfkB_dom"/>
</dbReference>
<keyword evidence="3" id="KW-0547">Nucleotide-binding</keyword>
<evidence type="ECO:0000256" key="3">
    <source>
        <dbReference type="ARBA" id="ARBA00022741"/>
    </source>
</evidence>
<proteinExistence type="inferred from homology"/>
<keyword evidence="8" id="KW-1185">Reference proteome</keyword>
<reference evidence="7" key="1">
    <citation type="submission" date="2020-10" db="EMBL/GenBank/DDBJ databases">
        <title>Diversity and distribution of actinomycetes associated with coral in the coast of Hainan.</title>
        <authorList>
            <person name="Li F."/>
        </authorList>
    </citation>
    <scope>NUCLEOTIDE SEQUENCE</scope>
    <source>
        <strain evidence="7">HNM0983</strain>
    </source>
</reference>
<dbReference type="RefSeq" id="WP_193927405.1">
    <property type="nucleotide sequence ID" value="NZ_JADEYC010000009.1"/>
</dbReference>
<organism evidence="7 8">
    <name type="scientific">Saccharopolyspora montiporae</name>
    <dbReference type="NCBI Taxonomy" id="2781240"/>
    <lineage>
        <taxon>Bacteria</taxon>
        <taxon>Bacillati</taxon>
        <taxon>Actinomycetota</taxon>
        <taxon>Actinomycetes</taxon>
        <taxon>Pseudonocardiales</taxon>
        <taxon>Pseudonocardiaceae</taxon>
        <taxon>Saccharopolyspora</taxon>
    </lineage>
</organism>
<dbReference type="InterPro" id="IPR050306">
    <property type="entry name" value="PfkB_Carbo_kinase"/>
</dbReference>
<dbReference type="GO" id="GO:0005524">
    <property type="term" value="F:ATP binding"/>
    <property type="evidence" value="ECO:0007669"/>
    <property type="project" value="UniProtKB-KW"/>
</dbReference>
<evidence type="ECO:0000259" key="6">
    <source>
        <dbReference type="Pfam" id="PF00294"/>
    </source>
</evidence>
<keyword evidence="2" id="KW-0808">Transferase</keyword>
<feature type="domain" description="Carbohydrate kinase PfkB" evidence="6">
    <location>
        <begin position="4"/>
        <end position="299"/>
    </location>
</feature>
<keyword evidence="4 7" id="KW-0418">Kinase</keyword>
<dbReference type="GO" id="GO:0016301">
    <property type="term" value="F:kinase activity"/>
    <property type="evidence" value="ECO:0007669"/>
    <property type="project" value="UniProtKB-KW"/>
</dbReference>
<dbReference type="InterPro" id="IPR029056">
    <property type="entry name" value="Ribokinase-like"/>
</dbReference>
<dbReference type="Proteomes" id="UP000598360">
    <property type="component" value="Unassembled WGS sequence"/>
</dbReference>
<name>A0A929BA54_9PSEU</name>
<evidence type="ECO:0000313" key="8">
    <source>
        <dbReference type="Proteomes" id="UP000598360"/>
    </source>
</evidence>
<dbReference type="PANTHER" id="PTHR43085">
    <property type="entry name" value="HEXOKINASE FAMILY MEMBER"/>
    <property type="match status" value="1"/>
</dbReference>
<dbReference type="SUPFAM" id="SSF53613">
    <property type="entry name" value="Ribokinase-like"/>
    <property type="match status" value="1"/>
</dbReference>
<sequence>MSGHLVTLGEAMAALSSPITGPLRHAPHLKLGVAGAEATTAIGVSRLGGQAVWIGRVGDDEFGELIRMTLSGQGVPGEQVITDDTAPTALLVKERRNGMRTNVSYYRSGSAGSRLQPADLDPQLVRTAGALHLTGITPALSESARAAARAAVDTAQAAGVPISLDINYRRALWSPDEAARPLRELARASTVLFATEDEARLLVDGSGPDELAAELAKLGPAQVVIKRGGDGAFGLVDGQSLPAPPHPSTVVDPVGAGDAFAAGYLAALLQSAPAEQRMQDAAAAGALAVAVDGDWEGLPDRAELADLDGSDVSR</sequence>